<dbReference type="PROSITE" id="PS50293">
    <property type="entry name" value="TPR_REGION"/>
    <property type="match status" value="1"/>
</dbReference>
<organism evidence="4 5">
    <name type="scientific">Paenibacillus piri</name>
    <dbReference type="NCBI Taxonomy" id="2547395"/>
    <lineage>
        <taxon>Bacteria</taxon>
        <taxon>Bacillati</taxon>
        <taxon>Bacillota</taxon>
        <taxon>Bacilli</taxon>
        <taxon>Bacillales</taxon>
        <taxon>Paenibacillaceae</taxon>
        <taxon>Paenibacillus</taxon>
    </lineage>
</organism>
<evidence type="ECO:0000256" key="1">
    <source>
        <dbReference type="ARBA" id="ARBA00022737"/>
    </source>
</evidence>
<evidence type="ECO:0000256" key="3">
    <source>
        <dbReference type="PROSITE-ProRule" id="PRU00339"/>
    </source>
</evidence>
<dbReference type="InterPro" id="IPR019734">
    <property type="entry name" value="TPR_rpt"/>
</dbReference>
<dbReference type="PANTHER" id="PTHR44858">
    <property type="entry name" value="TETRATRICOPEPTIDE REPEAT PROTEIN 6"/>
    <property type="match status" value="1"/>
</dbReference>
<protein>
    <submittedName>
        <fullName evidence="4">Tetratricopeptide repeat protein</fullName>
    </submittedName>
</protein>
<keyword evidence="1" id="KW-0677">Repeat</keyword>
<reference evidence="4 5" key="1">
    <citation type="submission" date="2019-03" db="EMBL/GenBank/DDBJ databases">
        <title>This is whole genome sequence of Paenibacillus sp MS74 strain.</title>
        <authorList>
            <person name="Trinh H.N."/>
        </authorList>
    </citation>
    <scope>NUCLEOTIDE SEQUENCE [LARGE SCALE GENOMIC DNA]</scope>
    <source>
        <strain evidence="4 5">MS74</strain>
    </source>
</reference>
<gene>
    <name evidence="4" type="ORF">E1757_05825</name>
</gene>
<evidence type="ECO:0000313" key="4">
    <source>
        <dbReference type="EMBL" id="TDF99372.1"/>
    </source>
</evidence>
<dbReference type="AlphaFoldDB" id="A0A4R5KV51"/>
<dbReference type="OrthoDB" id="2658522at2"/>
<dbReference type="InterPro" id="IPR013105">
    <property type="entry name" value="TPR_2"/>
</dbReference>
<proteinExistence type="predicted"/>
<dbReference type="SUPFAM" id="SSF48452">
    <property type="entry name" value="TPR-like"/>
    <property type="match status" value="1"/>
</dbReference>
<feature type="repeat" description="TPR" evidence="3">
    <location>
        <begin position="118"/>
        <end position="151"/>
    </location>
</feature>
<dbReference type="Pfam" id="PF14559">
    <property type="entry name" value="TPR_19"/>
    <property type="match status" value="1"/>
</dbReference>
<feature type="repeat" description="TPR" evidence="3">
    <location>
        <begin position="3"/>
        <end position="36"/>
    </location>
</feature>
<accession>A0A4R5KV51</accession>
<sequence>MDGEDQIKKAYESILMNDFEQAIEWFEQAVATEPHNAAFHYKLSITYARSNKLGKAIEHAKEAIRLEPDENQYNFHLEHLQSRELIHQAQKYFKESDQQLWMAVILLQEAIKLDSLSVDAFLLTGLAYSQLKEYSQAIRAINELLKLDPQHELGRQLLAEIQQKLHQYMQS</sequence>
<comment type="caution">
    <text evidence="4">The sequence shown here is derived from an EMBL/GenBank/DDBJ whole genome shotgun (WGS) entry which is preliminary data.</text>
</comment>
<dbReference type="RefSeq" id="WP_133225909.1">
    <property type="nucleotide sequence ID" value="NZ_SMRT01000002.1"/>
</dbReference>
<evidence type="ECO:0000256" key="2">
    <source>
        <dbReference type="ARBA" id="ARBA00022803"/>
    </source>
</evidence>
<dbReference type="InterPro" id="IPR050498">
    <property type="entry name" value="Ycf3"/>
</dbReference>
<feature type="repeat" description="TPR" evidence="3">
    <location>
        <begin position="37"/>
        <end position="70"/>
    </location>
</feature>
<dbReference type="PANTHER" id="PTHR44858:SF1">
    <property type="entry name" value="UDP-N-ACETYLGLUCOSAMINE--PEPTIDE N-ACETYLGLUCOSAMINYLTRANSFERASE SPINDLY-RELATED"/>
    <property type="match status" value="1"/>
</dbReference>
<dbReference type="Gene3D" id="1.25.40.10">
    <property type="entry name" value="Tetratricopeptide repeat domain"/>
    <property type="match status" value="2"/>
</dbReference>
<evidence type="ECO:0000313" key="5">
    <source>
        <dbReference type="Proteomes" id="UP000295636"/>
    </source>
</evidence>
<keyword evidence="2 3" id="KW-0802">TPR repeat</keyword>
<dbReference type="Pfam" id="PF07719">
    <property type="entry name" value="TPR_2"/>
    <property type="match status" value="1"/>
</dbReference>
<dbReference type="InterPro" id="IPR011990">
    <property type="entry name" value="TPR-like_helical_dom_sf"/>
</dbReference>
<dbReference type="PROSITE" id="PS50005">
    <property type="entry name" value="TPR"/>
    <property type="match status" value="3"/>
</dbReference>
<keyword evidence="5" id="KW-1185">Reference proteome</keyword>
<dbReference type="EMBL" id="SMRT01000002">
    <property type="protein sequence ID" value="TDF99372.1"/>
    <property type="molecule type" value="Genomic_DNA"/>
</dbReference>
<name>A0A4R5KV51_9BACL</name>
<dbReference type="SMART" id="SM00028">
    <property type="entry name" value="TPR"/>
    <property type="match status" value="3"/>
</dbReference>
<dbReference type="Proteomes" id="UP000295636">
    <property type="component" value="Unassembled WGS sequence"/>
</dbReference>